<feature type="compositionally biased region" description="Polar residues" evidence="8">
    <location>
        <begin position="393"/>
        <end position="425"/>
    </location>
</feature>
<evidence type="ECO:0000313" key="11">
    <source>
        <dbReference type="Proteomes" id="UP001521785"/>
    </source>
</evidence>
<dbReference type="PANTHER" id="PTHR40626">
    <property type="entry name" value="MIP31509P"/>
    <property type="match status" value="1"/>
</dbReference>
<keyword evidence="2" id="KW-0479">Metal-binding</keyword>
<dbReference type="Proteomes" id="UP001521785">
    <property type="component" value="Unassembled WGS sequence"/>
</dbReference>
<feature type="domain" description="C2H2-type" evidence="9">
    <location>
        <begin position="479"/>
        <end position="501"/>
    </location>
</feature>
<dbReference type="SUPFAM" id="SSF57667">
    <property type="entry name" value="beta-beta-alpha zinc fingers"/>
    <property type="match status" value="1"/>
</dbReference>
<evidence type="ECO:0000256" key="1">
    <source>
        <dbReference type="ARBA" id="ARBA00004123"/>
    </source>
</evidence>
<evidence type="ECO:0000259" key="9">
    <source>
        <dbReference type="PROSITE" id="PS50157"/>
    </source>
</evidence>
<dbReference type="SMART" id="SM00355">
    <property type="entry name" value="ZnF_C2H2"/>
    <property type="match status" value="2"/>
</dbReference>
<name>A0ABR3QUD8_9PLEO</name>
<keyword evidence="4 7" id="KW-0863">Zinc-finger</keyword>
<evidence type="ECO:0000256" key="8">
    <source>
        <dbReference type="SAM" id="MobiDB-lite"/>
    </source>
</evidence>
<comment type="subcellular location">
    <subcellularLocation>
        <location evidence="1">Nucleus</location>
    </subcellularLocation>
</comment>
<keyword evidence="11" id="KW-1185">Reference proteome</keyword>
<evidence type="ECO:0000256" key="3">
    <source>
        <dbReference type="ARBA" id="ARBA00022737"/>
    </source>
</evidence>
<keyword evidence="3" id="KW-0677">Repeat</keyword>
<evidence type="ECO:0000256" key="5">
    <source>
        <dbReference type="ARBA" id="ARBA00022833"/>
    </source>
</evidence>
<dbReference type="InterPro" id="IPR036236">
    <property type="entry name" value="Znf_C2H2_sf"/>
</dbReference>
<dbReference type="Gene3D" id="3.30.160.60">
    <property type="entry name" value="Classic Zinc Finger"/>
    <property type="match status" value="2"/>
</dbReference>
<keyword evidence="6" id="KW-0539">Nucleus</keyword>
<accession>A0ABR3QUD8</accession>
<feature type="region of interest" description="Disordered" evidence="8">
    <location>
        <begin position="365"/>
        <end position="445"/>
    </location>
</feature>
<dbReference type="PANTHER" id="PTHR40626:SF13">
    <property type="entry name" value="RESPIRATION FACTOR 2-RELATED"/>
    <property type="match status" value="1"/>
</dbReference>
<feature type="region of interest" description="Disordered" evidence="8">
    <location>
        <begin position="544"/>
        <end position="571"/>
    </location>
</feature>
<dbReference type="PROSITE" id="PS00028">
    <property type="entry name" value="ZINC_FINGER_C2H2_1"/>
    <property type="match status" value="2"/>
</dbReference>
<gene>
    <name evidence="10" type="ORF">SLS60_009453</name>
</gene>
<feature type="region of interest" description="Disordered" evidence="8">
    <location>
        <begin position="1"/>
        <end position="34"/>
    </location>
</feature>
<protein>
    <recommendedName>
        <fullName evidence="9">C2H2-type domain-containing protein</fullName>
    </recommendedName>
</protein>
<dbReference type="PROSITE" id="PS50157">
    <property type="entry name" value="ZINC_FINGER_C2H2_2"/>
    <property type="match status" value="2"/>
</dbReference>
<evidence type="ECO:0000256" key="7">
    <source>
        <dbReference type="PROSITE-ProRule" id="PRU00042"/>
    </source>
</evidence>
<evidence type="ECO:0000256" key="2">
    <source>
        <dbReference type="ARBA" id="ARBA00022723"/>
    </source>
</evidence>
<evidence type="ECO:0000256" key="4">
    <source>
        <dbReference type="ARBA" id="ARBA00022771"/>
    </source>
</evidence>
<feature type="domain" description="C2H2-type" evidence="9">
    <location>
        <begin position="450"/>
        <end position="478"/>
    </location>
</feature>
<evidence type="ECO:0000256" key="6">
    <source>
        <dbReference type="ARBA" id="ARBA00023242"/>
    </source>
</evidence>
<reference evidence="10 11" key="1">
    <citation type="submission" date="2024-02" db="EMBL/GenBank/DDBJ databases">
        <title>De novo assembly and annotation of 12 fungi associated with fruit tree decline syndrome in Ontario, Canada.</title>
        <authorList>
            <person name="Sulman M."/>
            <person name="Ellouze W."/>
            <person name="Ilyukhin E."/>
        </authorList>
    </citation>
    <scope>NUCLEOTIDE SEQUENCE [LARGE SCALE GENOMIC DNA]</scope>
    <source>
        <strain evidence="10 11">M42-189</strain>
    </source>
</reference>
<dbReference type="Pfam" id="PF00096">
    <property type="entry name" value="zf-C2H2"/>
    <property type="match status" value="2"/>
</dbReference>
<proteinExistence type="predicted"/>
<organism evidence="10 11">
    <name type="scientific">Paraconiothyrium brasiliense</name>
    <dbReference type="NCBI Taxonomy" id="300254"/>
    <lineage>
        <taxon>Eukaryota</taxon>
        <taxon>Fungi</taxon>
        <taxon>Dikarya</taxon>
        <taxon>Ascomycota</taxon>
        <taxon>Pezizomycotina</taxon>
        <taxon>Dothideomycetes</taxon>
        <taxon>Pleosporomycetidae</taxon>
        <taxon>Pleosporales</taxon>
        <taxon>Massarineae</taxon>
        <taxon>Didymosphaeriaceae</taxon>
        <taxon>Paraconiothyrium</taxon>
    </lineage>
</organism>
<comment type="caution">
    <text evidence="10">The sequence shown here is derived from an EMBL/GenBank/DDBJ whole genome shotgun (WGS) entry which is preliminary data.</text>
</comment>
<dbReference type="InterPro" id="IPR013087">
    <property type="entry name" value="Znf_C2H2_type"/>
</dbReference>
<keyword evidence="5" id="KW-0862">Zinc</keyword>
<evidence type="ECO:0000313" key="10">
    <source>
        <dbReference type="EMBL" id="KAL1595764.1"/>
    </source>
</evidence>
<dbReference type="InterPro" id="IPR051059">
    <property type="entry name" value="VerF-like"/>
</dbReference>
<dbReference type="EMBL" id="JAKJXO020000015">
    <property type="protein sequence ID" value="KAL1595764.1"/>
    <property type="molecule type" value="Genomic_DNA"/>
</dbReference>
<sequence length="571" mass="62662">MGQAPFFYYNPDPTSEKARQHGHFTPHPSGQQQQHMFHAQMLLQRPSSSSSSPSTPFQQSFNHAMLTPVASPQPMYQKPTILVQPQDSPFLHPLDTDFKFVPATPPLSSCGSSISSPPSSCDVLPTPMQPFFPGEGMEGVKQGCEEEVFTEILAPGADWPGSASPPMTPGKRNNSTRFITVATRKYPCGRWADFATVYIQPQAPALGQGSYLLSATSCPSLTPSPSPRPQFAEAENNFCNPQDLLNIAATSGPCLPTLFSGDEEHRVVLKGETAKAFEPVQSFTPNGLPAWEPLLDFELDSEDDFNTSFVTYPSTENAHFLGNKRQRTEVPDLITPEEDSFTDESYLDSEDDLVFHGLPLTPCSFDGEMASEPAPKKRSSKKAARDSSDSESTEQPQTSGDNTQSGASSQHGGNDDAMTSSSDDNATPPPQPTSRRGRKQSLTEDPSKTFVCQLCNRRFRRQEHLKRHYRSLHTHEKPFECTDCGKKFSRSDNLSQHQRTHGAGAMVMGVLEPNEIPAQTDVSYTHQDPAMLGQILYSAAANISSSSSSDGFSTDLDASPISKMRKRRRDE</sequence>